<keyword evidence="1" id="KW-0472">Membrane</keyword>
<keyword evidence="1" id="KW-1133">Transmembrane helix</keyword>
<dbReference type="Proteomes" id="UP000326757">
    <property type="component" value="Unassembled WGS sequence"/>
</dbReference>
<keyword evidence="2" id="KW-0732">Signal</keyword>
<proteinExistence type="predicted"/>
<organism evidence="3 4">
    <name type="scientific">Monilinia laxa</name>
    <name type="common">Brown rot fungus</name>
    <name type="synonym">Sclerotinia laxa</name>
    <dbReference type="NCBI Taxonomy" id="61186"/>
    <lineage>
        <taxon>Eukaryota</taxon>
        <taxon>Fungi</taxon>
        <taxon>Dikarya</taxon>
        <taxon>Ascomycota</taxon>
        <taxon>Pezizomycotina</taxon>
        <taxon>Leotiomycetes</taxon>
        <taxon>Helotiales</taxon>
        <taxon>Sclerotiniaceae</taxon>
        <taxon>Monilinia</taxon>
    </lineage>
</organism>
<name>A0A5N6K3Z1_MONLA</name>
<feature type="chain" id="PRO_5024995912" description="LAGLIDADG endonuclease" evidence="2">
    <location>
        <begin position="16"/>
        <end position="80"/>
    </location>
</feature>
<dbReference type="EMBL" id="VIGI01000008">
    <property type="protein sequence ID" value="KAB8296864.1"/>
    <property type="molecule type" value="Genomic_DNA"/>
</dbReference>
<dbReference type="AlphaFoldDB" id="A0A5N6K3Z1"/>
<sequence length="80" mass="9243">MKLATLLLMVIYAKGEHTSTYGGELDHYNAVQQSLITTWSYCSDWSRRLNFNLLLPIWCLFSKVSVIVAIVFGFFCFKKN</sequence>
<reference evidence="3 4" key="1">
    <citation type="submission" date="2019-06" db="EMBL/GenBank/DDBJ databases">
        <title>Genome Sequence of the Brown Rot Fungal Pathogen Monilinia laxa.</title>
        <authorList>
            <person name="De Miccolis Angelini R.M."/>
            <person name="Landi L."/>
            <person name="Abate D."/>
            <person name="Pollastro S."/>
            <person name="Romanazzi G."/>
            <person name="Faretra F."/>
        </authorList>
    </citation>
    <scope>NUCLEOTIDE SEQUENCE [LARGE SCALE GENOMIC DNA]</scope>
    <source>
        <strain evidence="3 4">Mlax316</strain>
    </source>
</reference>
<accession>A0A5N6K3Z1</accession>
<evidence type="ECO:0000256" key="1">
    <source>
        <dbReference type="SAM" id="Phobius"/>
    </source>
</evidence>
<protein>
    <recommendedName>
        <fullName evidence="5">LAGLIDADG endonuclease</fullName>
    </recommendedName>
</protein>
<keyword evidence="1" id="KW-0812">Transmembrane</keyword>
<evidence type="ECO:0000313" key="3">
    <source>
        <dbReference type="EMBL" id="KAB8296864.1"/>
    </source>
</evidence>
<evidence type="ECO:0000256" key="2">
    <source>
        <dbReference type="SAM" id="SignalP"/>
    </source>
</evidence>
<evidence type="ECO:0000313" key="4">
    <source>
        <dbReference type="Proteomes" id="UP000326757"/>
    </source>
</evidence>
<evidence type="ECO:0008006" key="5">
    <source>
        <dbReference type="Google" id="ProtNLM"/>
    </source>
</evidence>
<comment type="caution">
    <text evidence="3">The sequence shown here is derived from an EMBL/GenBank/DDBJ whole genome shotgun (WGS) entry which is preliminary data.</text>
</comment>
<gene>
    <name evidence="3" type="ORF">EYC80_002274</name>
</gene>
<keyword evidence="4" id="KW-1185">Reference proteome</keyword>
<feature type="transmembrane region" description="Helical" evidence="1">
    <location>
        <begin position="53"/>
        <end position="77"/>
    </location>
</feature>
<feature type="signal peptide" evidence="2">
    <location>
        <begin position="1"/>
        <end position="15"/>
    </location>
</feature>